<keyword evidence="1" id="KW-0732">Signal</keyword>
<dbReference type="AlphaFoldDB" id="A0A397UNB4"/>
<dbReference type="EMBL" id="QKWP01001451">
    <property type="protein sequence ID" value="RIB08863.1"/>
    <property type="molecule type" value="Genomic_DNA"/>
</dbReference>
<proteinExistence type="predicted"/>
<keyword evidence="3" id="KW-1185">Reference proteome</keyword>
<name>A0A397UNB4_9GLOM</name>
<protein>
    <submittedName>
        <fullName evidence="2">Uncharacterized protein</fullName>
    </submittedName>
</protein>
<feature type="signal peptide" evidence="1">
    <location>
        <begin position="1"/>
        <end position="22"/>
    </location>
</feature>
<feature type="chain" id="PRO_5017419589" evidence="1">
    <location>
        <begin position="23"/>
        <end position="211"/>
    </location>
</feature>
<organism evidence="2 3">
    <name type="scientific">Gigaspora rosea</name>
    <dbReference type="NCBI Taxonomy" id="44941"/>
    <lineage>
        <taxon>Eukaryota</taxon>
        <taxon>Fungi</taxon>
        <taxon>Fungi incertae sedis</taxon>
        <taxon>Mucoromycota</taxon>
        <taxon>Glomeromycotina</taxon>
        <taxon>Glomeromycetes</taxon>
        <taxon>Diversisporales</taxon>
        <taxon>Gigasporaceae</taxon>
        <taxon>Gigaspora</taxon>
    </lineage>
</organism>
<gene>
    <name evidence="2" type="ORF">C2G38_2110051</name>
</gene>
<sequence>MNKRFFTWVLFVSLFLISTSSAYNGNENFFKYNPNPLNKRTQPKCPFAFAEAKFTGKVNGLMTFAQKSCDRTIISGIFSNGLVDPEKNCYTIRIQDVNGKIRDITKDLKLKFIKDGTAPFSVEIKDFNLNCDSGILTVHDSEKQYYSEKQSYSEKQVHSEKQSYSGKESYSAHSYSEKQAHHSYIRKRDANATCCIFQNDHSYQQANILAI</sequence>
<evidence type="ECO:0000313" key="2">
    <source>
        <dbReference type="EMBL" id="RIB08863.1"/>
    </source>
</evidence>
<comment type="caution">
    <text evidence="2">The sequence shown here is derived from an EMBL/GenBank/DDBJ whole genome shotgun (WGS) entry which is preliminary data.</text>
</comment>
<evidence type="ECO:0000313" key="3">
    <source>
        <dbReference type="Proteomes" id="UP000266673"/>
    </source>
</evidence>
<evidence type="ECO:0000256" key="1">
    <source>
        <dbReference type="SAM" id="SignalP"/>
    </source>
</evidence>
<dbReference type="OrthoDB" id="2426002at2759"/>
<reference evidence="2 3" key="1">
    <citation type="submission" date="2018-06" db="EMBL/GenBank/DDBJ databases">
        <title>Comparative genomics reveals the genomic features of Rhizophagus irregularis, R. cerebriforme, R. diaphanum and Gigaspora rosea, and their symbiotic lifestyle signature.</title>
        <authorList>
            <person name="Morin E."/>
            <person name="San Clemente H."/>
            <person name="Chen E.C.H."/>
            <person name="De La Providencia I."/>
            <person name="Hainaut M."/>
            <person name="Kuo A."/>
            <person name="Kohler A."/>
            <person name="Murat C."/>
            <person name="Tang N."/>
            <person name="Roy S."/>
            <person name="Loubradou J."/>
            <person name="Henrissat B."/>
            <person name="Grigoriev I.V."/>
            <person name="Corradi N."/>
            <person name="Roux C."/>
            <person name="Martin F.M."/>
        </authorList>
    </citation>
    <scope>NUCLEOTIDE SEQUENCE [LARGE SCALE GENOMIC DNA]</scope>
    <source>
        <strain evidence="2 3">DAOM 194757</strain>
    </source>
</reference>
<dbReference type="Proteomes" id="UP000266673">
    <property type="component" value="Unassembled WGS sequence"/>
</dbReference>
<accession>A0A397UNB4</accession>